<dbReference type="AlphaFoldDB" id="I4DN90"/>
<evidence type="ECO:0000256" key="6">
    <source>
        <dbReference type="SAM" id="Phobius"/>
    </source>
</evidence>
<name>I4DN90_PAPXU</name>
<dbReference type="InterPro" id="IPR013525">
    <property type="entry name" value="ABC2_TM"/>
</dbReference>
<dbReference type="Pfam" id="PF01061">
    <property type="entry name" value="ABC2_membrane"/>
    <property type="match status" value="1"/>
</dbReference>
<evidence type="ECO:0000256" key="2">
    <source>
        <dbReference type="ARBA" id="ARBA00022475"/>
    </source>
</evidence>
<keyword evidence="4 6" id="KW-1133">Transmembrane helix</keyword>
<protein>
    <submittedName>
        <fullName evidence="8">ABC transporter</fullName>
    </submittedName>
</protein>
<accession>I4DN90</accession>
<comment type="subcellular location">
    <subcellularLocation>
        <location evidence="1">Cell membrane</location>
        <topology evidence="1">Multi-pass membrane protein</topology>
    </subcellularLocation>
</comment>
<keyword evidence="2" id="KW-1003">Cell membrane</keyword>
<dbReference type="PANTHER" id="PTHR30294">
    <property type="entry name" value="MEMBRANE COMPONENT OF ABC TRANSPORTER YHHJ-RELATED"/>
    <property type="match status" value="1"/>
</dbReference>
<dbReference type="InterPro" id="IPR051449">
    <property type="entry name" value="ABC-2_transporter_component"/>
</dbReference>
<dbReference type="GO" id="GO:0005886">
    <property type="term" value="C:plasma membrane"/>
    <property type="evidence" value="ECO:0007669"/>
    <property type="project" value="UniProtKB-SubCell"/>
</dbReference>
<evidence type="ECO:0000256" key="5">
    <source>
        <dbReference type="ARBA" id="ARBA00023136"/>
    </source>
</evidence>
<evidence type="ECO:0000256" key="1">
    <source>
        <dbReference type="ARBA" id="ARBA00004651"/>
    </source>
</evidence>
<organism evidence="8">
    <name type="scientific">Papilio xuthus</name>
    <name type="common">Asian swallowtail butterfly</name>
    <dbReference type="NCBI Taxonomy" id="66420"/>
    <lineage>
        <taxon>Eukaryota</taxon>
        <taxon>Metazoa</taxon>
        <taxon>Ecdysozoa</taxon>
        <taxon>Arthropoda</taxon>
        <taxon>Hexapoda</taxon>
        <taxon>Insecta</taxon>
        <taxon>Pterygota</taxon>
        <taxon>Neoptera</taxon>
        <taxon>Endopterygota</taxon>
        <taxon>Lepidoptera</taxon>
        <taxon>Glossata</taxon>
        <taxon>Ditrysia</taxon>
        <taxon>Papilionoidea</taxon>
        <taxon>Papilionidae</taxon>
        <taxon>Papilioninae</taxon>
        <taxon>Papilio</taxon>
    </lineage>
</organism>
<evidence type="ECO:0000259" key="7">
    <source>
        <dbReference type="Pfam" id="PF01061"/>
    </source>
</evidence>
<proteinExistence type="evidence at transcript level"/>
<dbReference type="PANTHER" id="PTHR30294:SF38">
    <property type="entry name" value="TRANSPORT PERMEASE PROTEIN"/>
    <property type="match status" value="1"/>
</dbReference>
<feature type="domain" description="ABC-2 type transporter transmembrane" evidence="7">
    <location>
        <begin position="56"/>
        <end position="120"/>
    </location>
</feature>
<reference evidence="8" key="1">
    <citation type="journal article" date="2012" name="BMC Biol.">
        <title>Comprehensive microarray-based analysis for stage-specific larval camouflage pattern-associated genes in the swallowtail butterfly, Papilio xuthus.</title>
        <authorList>
            <person name="Futahashi R."/>
            <person name="Shirataki H."/>
            <person name="Narita T."/>
            <person name="Mita K."/>
            <person name="Fujiwara H."/>
        </authorList>
    </citation>
    <scope>NUCLEOTIDE SEQUENCE</scope>
    <source>
        <tissue evidence="8">Epidermis</tissue>
    </source>
</reference>
<dbReference type="GO" id="GO:0140359">
    <property type="term" value="F:ABC-type transporter activity"/>
    <property type="evidence" value="ECO:0007669"/>
    <property type="project" value="InterPro"/>
</dbReference>
<dbReference type="EMBL" id="AK402778">
    <property type="protein sequence ID" value="BAM19380.1"/>
    <property type="molecule type" value="mRNA"/>
</dbReference>
<evidence type="ECO:0000313" key="8">
    <source>
        <dbReference type="EMBL" id="BAM19380.1"/>
    </source>
</evidence>
<evidence type="ECO:0000256" key="4">
    <source>
        <dbReference type="ARBA" id="ARBA00022989"/>
    </source>
</evidence>
<feature type="transmembrane region" description="Helical" evidence="6">
    <location>
        <begin position="57"/>
        <end position="81"/>
    </location>
</feature>
<sequence length="224" mass="25152">MSNQQIGLMLNRDIQFSYRDFAKDLLETCNYNPKVGDIPIDFKDPIYGDINPSFTDFVAPGVILTIVFFLAVALTSSALIVERMEGLLDRSWVAGVSPGEILFSHVVTQFVVMCGQTALVLDLHDPRLRRQVQRKHRLCHHAHSLARSLRHVLRFRDISRVRVGEERHTTGAGLLLPHLTAEWCHLAHRGHALGLAIHRTLSPSHPRHHLAPLGPHQRLASTGS</sequence>
<evidence type="ECO:0000256" key="3">
    <source>
        <dbReference type="ARBA" id="ARBA00022692"/>
    </source>
</evidence>
<keyword evidence="5 6" id="KW-0472">Membrane</keyword>
<keyword evidence="3 6" id="KW-0812">Transmembrane</keyword>